<dbReference type="InterPro" id="IPR050297">
    <property type="entry name" value="LipidA_mod_glycosyltrf_83"/>
</dbReference>
<feature type="transmembrane region" description="Helical" evidence="9">
    <location>
        <begin position="227"/>
        <end position="246"/>
    </location>
</feature>
<keyword evidence="4 11" id="KW-0808">Transferase</keyword>
<feature type="transmembrane region" description="Helical" evidence="9">
    <location>
        <begin position="152"/>
        <end position="171"/>
    </location>
</feature>
<keyword evidence="12" id="KW-1185">Reference proteome</keyword>
<evidence type="ECO:0000313" key="12">
    <source>
        <dbReference type="Proteomes" id="UP001529369"/>
    </source>
</evidence>
<feature type="transmembrane region" description="Helical" evidence="9">
    <location>
        <begin position="343"/>
        <end position="364"/>
    </location>
</feature>
<comment type="subcellular location">
    <subcellularLocation>
        <location evidence="1">Cell membrane</location>
        <topology evidence="1">Multi-pass membrane protein</topology>
    </subcellularLocation>
</comment>
<keyword evidence="6 9" id="KW-1133">Transmembrane helix</keyword>
<feature type="transmembrane region" description="Helical" evidence="9">
    <location>
        <begin position="370"/>
        <end position="390"/>
    </location>
</feature>
<feature type="region of interest" description="Disordered" evidence="8">
    <location>
        <begin position="1"/>
        <end position="24"/>
    </location>
</feature>
<feature type="transmembrane region" description="Helical" evidence="9">
    <location>
        <begin position="203"/>
        <end position="221"/>
    </location>
</feature>
<evidence type="ECO:0000256" key="4">
    <source>
        <dbReference type="ARBA" id="ARBA00022679"/>
    </source>
</evidence>
<evidence type="ECO:0000256" key="9">
    <source>
        <dbReference type="SAM" id="Phobius"/>
    </source>
</evidence>
<keyword evidence="3 11" id="KW-0328">Glycosyltransferase</keyword>
<dbReference type="PANTHER" id="PTHR33908">
    <property type="entry name" value="MANNOSYLTRANSFERASE YKCB-RELATED"/>
    <property type="match status" value="1"/>
</dbReference>
<dbReference type="Pfam" id="PF13231">
    <property type="entry name" value="PMT_2"/>
    <property type="match status" value="1"/>
</dbReference>
<accession>A0ABT8AEQ5</accession>
<feature type="transmembrane region" description="Helical" evidence="9">
    <location>
        <begin position="253"/>
        <end position="276"/>
    </location>
</feature>
<evidence type="ECO:0000256" key="8">
    <source>
        <dbReference type="SAM" id="MobiDB-lite"/>
    </source>
</evidence>
<evidence type="ECO:0000256" key="2">
    <source>
        <dbReference type="ARBA" id="ARBA00022475"/>
    </source>
</evidence>
<protein>
    <submittedName>
        <fullName evidence="11">Glycosyltransferase family 39 protein</fullName>
        <ecNumber evidence="11">2.4.-.-</ecNumber>
    </submittedName>
</protein>
<dbReference type="InterPro" id="IPR038731">
    <property type="entry name" value="RgtA/B/C-like"/>
</dbReference>
<dbReference type="EC" id="2.4.-.-" evidence="11"/>
<proteinExistence type="predicted"/>
<evidence type="ECO:0000256" key="7">
    <source>
        <dbReference type="ARBA" id="ARBA00023136"/>
    </source>
</evidence>
<evidence type="ECO:0000256" key="6">
    <source>
        <dbReference type="ARBA" id="ARBA00022989"/>
    </source>
</evidence>
<feature type="transmembrane region" description="Helical" evidence="9">
    <location>
        <begin position="177"/>
        <end position="194"/>
    </location>
</feature>
<feature type="transmembrane region" description="Helical" evidence="9">
    <location>
        <begin position="109"/>
        <end position="140"/>
    </location>
</feature>
<dbReference type="Proteomes" id="UP001529369">
    <property type="component" value="Unassembled WGS sequence"/>
</dbReference>
<gene>
    <name evidence="11" type="ORF">QWZ14_27005</name>
</gene>
<keyword evidence="2" id="KW-1003">Cell membrane</keyword>
<evidence type="ECO:0000256" key="1">
    <source>
        <dbReference type="ARBA" id="ARBA00004651"/>
    </source>
</evidence>
<reference evidence="12" key="1">
    <citation type="journal article" date="2019" name="Int. J. Syst. Evol. Microbiol.">
        <title>The Global Catalogue of Microorganisms (GCM) 10K type strain sequencing project: providing services to taxonomists for standard genome sequencing and annotation.</title>
        <authorList>
            <consortium name="The Broad Institute Genomics Platform"/>
            <consortium name="The Broad Institute Genome Sequencing Center for Infectious Disease"/>
            <person name="Wu L."/>
            <person name="Ma J."/>
        </authorList>
    </citation>
    <scope>NUCLEOTIDE SEQUENCE [LARGE SCALE GENOMIC DNA]</scope>
    <source>
        <strain evidence="12">CECT 7131</strain>
    </source>
</reference>
<sequence>MAIHDRRPLDPLAPPALDATAPASRLPPAYPGGYAWRRRPDWSYSRLALRDLTAAAGLLALAVLLRLPSFLQSVIDPDESLYVLQAREWLRGGWPYVAVWDMHPVGAPALVAAGFAILGESIAAVRLLGAAAVAVTGFLLFRTVVLARGDRLTGLAAGVLYVAHSLLPGGLATNTEILMAPLVVGGWMLAIIAVRDMQERRRAPTAMLVMGMGLCFGGALWIKQVAAPQACLAFAAVVALALASRLMSLRRLLLLALVFALACGLPSLATGLVYALRGTFGLFYEANVVAPLRYAAGGGLPSVVSLRLIVAAMLQAAWLLALAAVAVGMALRGRALTGWRQDALLPFAAAVWLAGAVMSIVLPAKFFDHYFMLWFPPLCLAAAAGLRGILNVEARRPRLALVAAVLLLASMPVLGDFTARARNGFALRLPDPSEVVAATIRQSLPPGETAFLVNYEPIVYFLADIPLPTRMPFWEHLVGDFSNALGQDSDEELAAVLERRPYLIVISARQWMRVRPDAKRLLEATLAVAYGGPERVLDGVGEVEIWHRR</sequence>
<keyword evidence="5 9" id="KW-0812">Transmembrane</keyword>
<comment type="caution">
    <text evidence="11">The sequence shown here is derived from an EMBL/GenBank/DDBJ whole genome shotgun (WGS) entry which is preliminary data.</text>
</comment>
<dbReference type="RefSeq" id="WP_290320143.1">
    <property type="nucleotide sequence ID" value="NZ_JAUFPN010000202.1"/>
</dbReference>
<name>A0ABT8AEQ5_9PROT</name>
<feature type="transmembrane region" description="Helical" evidence="9">
    <location>
        <begin position="308"/>
        <end position="331"/>
    </location>
</feature>
<dbReference type="GO" id="GO:0016757">
    <property type="term" value="F:glycosyltransferase activity"/>
    <property type="evidence" value="ECO:0007669"/>
    <property type="project" value="UniProtKB-KW"/>
</dbReference>
<evidence type="ECO:0000256" key="3">
    <source>
        <dbReference type="ARBA" id="ARBA00022676"/>
    </source>
</evidence>
<dbReference type="EMBL" id="JAUFPN010000202">
    <property type="protein sequence ID" value="MDN3568046.1"/>
    <property type="molecule type" value="Genomic_DNA"/>
</dbReference>
<evidence type="ECO:0000256" key="5">
    <source>
        <dbReference type="ARBA" id="ARBA00022692"/>
    </source>
</evidence>
<keyword evidence="7 9" id="KW-0472">Membrane</keyword>
<organism evidence="11 12">
    <name type="scientific">Paeniroseomonas aquatica</name>
    <dbReference type="NCBI Taxonomy" id="373043"/>
    <lineage>
        <taxon>Bacteria</taxon>
        <taxon>Pseudomonadati</taxon>
        <taxon>Pseudomonadota</taxon>
        <taxon>Alphaproteobacteria</taxon>
        <taxon>Acetobacterales</taxon>
        <taxon>Acetobacteraceae</taxon>
        <taxon>Paeniroseomonas</taxon>
    </lineage>
</organism>
<dbReference type="PANTHER" id="PTHR33908:SF11">
    <property type="entry name" value="MEMBRANE PROTEIN"/>
    <property type="match status" value="1"/>
</dbReference>
<evidence type="ECO:0000259" key="10">
    <source>
        <dbReference type="Pfam" id="PF13231"/>
    </source>
</evidence>
<feature type="domain" description="Glycosyltransferase RgtA/B/C/D-like" evidence="10">
    <location>
        <begin position="103"/>
        <end position="268"/>
    </location>
</feature>
<evidence type="ECO:0000313" key="11">
    <source>
        <dbReference type="EMBL" id="MDN3568046.1"/>
    </source>
</evidence>
<feature type="transmembrane region" description="Helical" evidence="9">
    <location>
        <begin position="399"/>
        <end position="419"/>
    </location>
</feature>